<keyword evidence="2" id="KW-0808">Transferase</keyword>
<dbReference type="CDD" id="cd01166">
    <property type="entry name" value="KdgK"/>
    <property type="match status" value="1"/>
</dbReference>
<reference evidence="6" key="2">
    <citation type="submission" date="2019-02" db="EMBL/GenBank/DDBJ databases">
        <title>Granulicella sibirica sp. nov., a psychrotolerant acidobacterium isolated from an organic soil layer in forested tundra, West Siberia.</title>
        <authorList>
            <person name="Oshkin I.Y."/>
            <person name="Kulichevskaya I.S."/>
            <person name="Rijpstra W.I.C."/>
            <person name="Sinninghe Damste J.S."/>
            <person name="Rakitin A.L."/>
            <person name="Ravin N.V."/>
            <person name="Dedysh S.N."/>
        </authorList>
    </citation>
    <scope>NUCLEOTIDE SEQUENCE [LARGE SCALE GENOMIC DNA]</scope>
    <source>
        <strain evidence="6">AF10</strain>
    </source>
</reference>
<evidence type="ECO:0000313" key="5">
    <source>
        <dbReference type="EMBL" id="RXH56808.1"/>
    </source>
</evidence>
<evidence type="ECO:0000313" key="6">
    <source>
        <dbReference type="Proteomes" id="UP000289437"/>
    </source>
</evidence>
<dbReference type="EMBL" id="RDSM01000001">
    <property type="protein sequence ID" value="RXH56808.1"/>
    <property type="molecule type" value="Genomic_DNA"/>
</dbReference>
<protein>
    <submittedName>
        <fullName evidence="5">2-dehydro-3-deoxygluconate kinase</fullName>
    </submittedName>
</protein>
<comment type="caution">
    <text evidence="5">The sequence shown here is derived from an EMBL/GenBank/DDBJ whole genome shotgun (WGS) entry which is preliminary data.</text>
</comment>
<dbReference type="InterPro" id="IPR011611">
    <property type="entry name" value="PfkB_dom"/>
</dbReference>
<feature type="domain" description="Carbohydrate kinase PfkB" evidence="4">
    <location>
        <begin position="44"/>
        <end position="372"/>
    </location>
</feature>
<name>A0A4Q0T444_9BACT</name>
<dbReference type="RefSeq" id="WP_338323410.1">
    <property type="nucleotide sequence ID" value="NZ_RDSM01000001.1"/>
</dbReference>
<dbReference type="Gene3D" id="3.40.1190.20">
    <property type="match status" value="1"/>
</dbReference>
<sequence>MAEPNDALKGIPIGVPEGEASAISPRHMPSAGLKIRAAQDCRFDLVSLGEVMLRFDPGEGRISTTRSFNVWEGGGEYNVARGLRRCFGLRSSIVTALVDNPVGRLVEDLMLQGGVDTSNVHWEHFDGVGREARNGVYFLERGFGLRGGLGMMDRGNTAISQMRPGQVDWDAIFGPKSGARWFHTGGVMAALTENSTELVRAAMEAARRHGVVVSFDCNYRPSLWKTRGGRHGSVAVNRSLMPHVDVLFGHEGDVAATVGESSLGPPWHTLESYGPMAERVTAEFPHIKVIASTVRQAKTANRNSWGAFCWAEGQVYEGLRFDDLEIFDRVGGGDSFASGLIYGLLQGKGIQWAIDCGVVHGALAMTTAGDSSMASLAEVERLMRGGTAAVQR</sequence>
<dbReference type="Proteomes" id="UP000289437">
    <property type="component" value="Unassembled WGS sequence"/>
</dbReference>
<reference evidence="5 6" key="1">
    <citation type="submission" date="2018-11" db="EMBL/GenBank/DDBJ databases">
        <authorList>
            <person name="Mardanov A.V."/>
            <person name="Ravin N.V."/>
            <person name="Dedysh S.N."/>
        </authorList>
    </citation>
    <scope>NUCLEOTIDE SEQUENCE [LARGE SCALE GENOMIC DNA]</scope>
    <source>
        <strain evidence="5 6">AF10</strain>
    </source>
</reference>
<accession>A0A4Q0T444</accession>
<evidence type="ECO:0000259" key="4">
    <source>
        <dbReference type="Pfam" id="PF00294"/>
    </source>
</evidence>
<dbReference type="SUPFAM" id="SSF53613">
    <property type="entry name" value="Ribokinase-like"/>
    <property type="match status" value="1"/>
</dbReference>
<dbReference type="AlphaFoldDB" id="A0A4Q0T444"/>
<dbReference type="PANTHER" id="PTHR43320">
    <property type="entry name" value="SUGAR KINASE"/>
    <property type="match status" value="1"/>
</dbReference>
<keyword evidence="3 5" id="KW-0418">Kinase</keyword>
<keyword evidence="6" id="KW-1185">Reference proteome</keyword>
<gene>
    <name evidence="5" type="ORF">GRAN_0118</name>
</gene>
<comment type="similarity">
    <text evidence="1">Belongs to the carbohydrate kinase PfkB family.</text>
</comment>
<evidence type="ECO:0000256" key="1">
    <source>
        <dbReference type="ARBA" id="ARBA00010688"/>
    </source>
</evidence>
<dbReference type="Pfam" id="PF00294">
    <property type="entry name" value="PfkB"/>
    <property type="match status" value="1"/>
</dbReference>
<dbReference type="PANTHER" id="PTHR43320:SF2">
    <property type="entry name" value="2-DEHYDRO-3-DEOXYGLUCONOKINASE_2-DEHYDRO-3-DEOXYGALACTONOKINASE"/>
    <property type="match status" value="1"/>
</dbReference>
<dbReference type="GO" id="GO:0016301">
    <property type="term" value="F:kinase activity"/>
    <property type="evidence" value="ECO:0007669"/>
    <property type="project" value="UniProtKB-KW"/>
</dbReference>
<evidence type="ECO:0000256" key="2">
    <source>
        <dbReference type="ARBA" id="ARBA00022679"/>
    </source>
</evidence>
<organism evidence="5 6">
    <name type="scientific">Granulicella sibirica</name>
    <dbReference type="NCBI Taxonomy" id="2479048"/>
    <lineage>
        <taxon>Bacteria</taxon>
        <taxon>Pseudomonadati</taxon>
        <taxon>Acidobacteriota</taxon>
        <taxon>Terriglobia</taxon>
        <taxon>Terriglobales</taxon>
        <taxon>Acidobacteriaceae</taxon>
        <taxon>Granulicella</taxon>
    </lineage>
</organism>
<proteinExistence type="inferred from homology"/>
<dbReference type="InterPro" id="IPR029056">
    <property type="entry name" value="Ribokinase-like"/>
</dbReference>
<dbReference type="InterPro" id="IPR052700">
    <property type="entry name" value="Carb_kinase_PfkB-like"/>
</dbReference>
<evidence type="ECO:0000256" key="3">
    <source>
        <dbReference type="ARBA" id="ARBA00022777"/>
    </source>
</evidence>